<dbReference type="GO" id="GO:0051864">
    <property type="term" value="F:histone H3K36 demethylase activity"/>
    <property type="evidence" value="ECO:0007669"/>
    <property type="project" value="TreeGrafter"/>
</dbReference>
<accession>A0A3B0KU69</accession>
<organism evidence="8 9">
    <name type="scientific">Drosophila guanche</name>
    <name type="common">Fruit fly</name>
    <dbReference type="NCBI Taxonomy" id="7266"/>
    <lineage>
        <taxon>Eukaryota</taxon>
        <taxon>Metazoa</taxon>
        <taxon>Ecdysozoa</taxon>
        <taxon>Arthropoda</taxon>
        <taxon>Hexapoda</taxon>
        <taxon>Insecta</taxon>
        <taxon>Pterygota</taxon>
        <taxon>Neoptera</taxon>
        <taxon>Endopterygota</taxon>
        <taxon>Diptera</taxon>
        <taxon>Brachycera</taxon>
        <taxon>Muscomorpha</taxon>
        <taxon>Ephydroidea</taxon>
        <taxon>Drosophilidae</taxon>
        <taxon>Drosophila</taxon>
        <taxon>Sophophora</taxon>
    </lineage>
</organism>
<dbReference type="Gene3D" id="2.60.120.650">
    <property type="entry name" value="Cupin"/>
    <property type="match status" value="1"/>
</dbReference>
<keyword evidence="4" id="KW-0560">Oxidoreductase</keyword>
<dbReference type="PANTHER" id="PTHR12461">
    <property type="entry name" value="HYPOXIA-INDUCIBLE FACTOR 1 ALPHA INHIBITOR-RELATED"/>
    <property type="match status" value="1"/>
</dbReference>
<dbReference type="InterPro" id="IPR003347">
    <property type="entry name" value="JmjC_dom"/>
</dbReference>
<dbReference type="FunFam" id="2.60.120.650:FF:000052">
    <property type="entry name" value="Predicted protein"/>
    <property type="match status" value="1"/>
</dbReference>
<keyword evidence="9" id="KW-1185">Reference proteome</keyword>
<evidence type="ECO:0000256" key="6">
    <source>
        <dbReference type="ARBA" id="ARBA00023242"/>
    </source>
</evidence>
<reference evidence="9" key="1">
    <citation type="submission" date="2018-01" db="EMBL/GenBank/DDBJ databases">
        <authorList>
            <person name="Alioto T."/>
            <person name="Alioto T."/>
        </authorList>
    </citation>
    <scope>NUCLEOTIDE SEQUENCE [LARGE SCALE GENOMIC DNA]</scope>
</reference>
<dbReference type="STRING" id="7266.A0A3B0KU69"/>
<comment type="subcellular location">
    <subcellularLocation>
        <location evidence="2">Nucleus</location>
    </subcellularLocation>
</comment>
<evidence type="ECO:0000259" key="7">
    <source>
        <dbReference type="PROSITE" id="PS51184"/>
    </source>
</evidence>
<protein>
    <submittedName>
        <fullName evidence="8">Blast:Lysine-specific demethylase 8</fullName>
    </submittedName>
</protein>
<evidence type="ECO:0000256" key="5">
    <source>
        <dbReference type="ARBA" id="ARBA00023004"/>
    </source>
</evidence>
<dbReference type="OrthoDB" id="47172at2759"/>
<dbReference type="GO" id="GO:0032259">
    <property type="term" value="P:methylation"/>
    <property type="evidence" value="ECO:0007669"/>
    <property type="project" value="UniProtKB-KW"/>
</dbReference>
<dbReference type="OMA" id="TINHWPA"/>
<dbReference type="Proteomes" id="UP000268350">
    <property type="component" value="Unassembled WGS sequence"/>
</dbReference>
<dbReference type="InterPro" id="IPR041667">
    <property type="entry name" value="Cupin_8"/>
</dbReference>
<proteinExistence type="predicted"/>
<dbReference type="GO" id="GO:0046872">
    <property type="term" value="F:metal ion binding"/>
    <property type="evidence" value="ECO:0007669"/>
    <property type="project" value="UniProtKB-KW"/>
</dbReference>
<keyword evidence="5" id="KW-0408">Iron</keyword>
<dbReference type="EMBL" id="OUUW01000012">
    <property type="protein sequence ID" value="SPP87478.1"/>
    <property type="molecule type" value="Genomic_DNA"/>
</dbReference>
<dbReference type="PROSITE" id="PS51184">
    <property type="entry name" value="JMJC"/>
    <property type="match status" value="1"/>
</dbReference>
<dbReference type="SUPFAM" id="SSF51197">
    <property type="entry name" value="Clavaminate synthase-like"/>
    <property type="match status" value="1"/>
</dbReference>
<evidence type="ECO:0000256" key="1">
    <source>
        <dbReference type="ARBA" id="ARBA00001954"/>
    </source>
</evidence>
<name>A0A3B0KU69_DROGU</name>
<keyword evidence="6" id="KW-0539">Nucleus</keyword>
<evidence type="ECO:0000313" key="9">
    <source>
        <dbReference type="Proteomes" id="UP000268350"/>
    </source>
</evidence>
<dbReference type="GO" id="GO:0005634">
    <property type="term" value="C:nucleus"/>
    <property type="evidence" value="ECO:0007669"/>
    <property type="project" value="UniProtKB-SubCell"/>
</dbReference>
<feature type="domain" description="JmjC" evidence="7">
    <location>
        <begin position="251"/>
        <end position="414"/>
    </location>
</feature>
<keyword evidence="3" id="KW-0479">Metal-binding</keyword>
<sequence>MDGPLLELFPRYADLEDLLQNELEARYILKKATEHLEGIKSNGKASEEEEIRYLVCALVDRNWERIHTGHFSSVPVTTRKIYAIACFFKIFFLLLESTDPRQKEKCSGILDEAQLLGCTDDWNDLKAALMEYLDKGQVETSEPLPILAAVKRVTCSCDIPQLDAPGINEFQTKCFQPQQPTLLLNTIRHWPAMDKWRDLNYLLQVAGNRTVPIEIGSNYASDEWSQQLVKIRDFLRRQFVDQSGDGHREIEYLAQHELFAQIPALKADICVPDYCTLSGSQETPAAVDIKAWLGPAGTISPMHYDPKHNLLCQVFGSKQIILAAPEDTPNLYPHESEFLGNTSQIDAAELDLKTFPLLQKVRFYKLLLQPGDCLYMPPKWWHYVRAETPSFSVYFDLSVTHINTVLTVLFRFVNFGTLQHHGSAALAAVSALCRLGRSSKRSLKDNELLESESDMFPYLLVNEPALIKAVCQRINQVLHDVISLYDMMWTVRRCWVMNHQSNWVL</sequence>
<dbReference type="Pfam" id="PF13621">
    <property type="entry name" value="Cupin_8"/>
    <property type="match status" value="1"/>
</dbReference>
<keyword evidence="8" id="KW-0489">Methyltransferase</keyword>
<evidence type="ECO:0000313" key="8">
    <source>
        <dbReference type="EMBL" id="SPP87478.1"/>
    </source>
</evidence>
<comment type="cofactor">
    <cofactor evidence="1">
        <name>Fe(2+)</name>
        <dbReference type="ChEBI" id="CHEBI:29033"/>
    </cofactor>
</comment>
<dbReference type="GO" id="GO:0008168">
    <property type="term" value="F:methyltransferase activity"/>
    <property type="evidence" value="ECO:0007669"/>
    <property type="project" value="UniProtKB-KW"/>
</dbReference>
<evidence type="ECO:0000256" key="2">
    <source>
        <dbReference type="ARBA" id="ARBA00004123"/>
    </source>
</evidence>
<gene>
    <name evidence="8" type="ORF">DGUA_6G009895</name>
</gene>
<dbReference type="PANTHER" id="PTHR12461:SF106">
    <property type="entry name" value="BIFUNCTIONAL PEPTIDASE AND ARGINYL-HYDROXYLASE JMJD5"/>
    <property type="match status" value="1"/>
</dbReference>
<evidence type="ECO:0000256" key="4">
    <source>
        <dbReference type="ARBA" id="ARBA00023002"/>
    </source>
</evidence>
<dbReference type="SMART" id="SM00558">
    <property type="entry name" value="JmjC"/>
    <property type="match status" value="1"/>
</dbReference>
<evidence type="ECO:0000256" key="3">
    <source>
        <dbReference type="ARBA" id="ARBA00022723"/>
    </source>
</evidence>
<keyword evidence="8" id="KW-0808">Transferase</keyword>
<dbReference type="AlphaFoldDB" id="A0A3B0KU69"/>